<comment type="caution">
    <text evidence="1">The sequence shown here is derived from an EMBL/GenBank/DDBJ whole genome shotgun (WGS) entry which is preliminary data.</text>
</comment>
<reference evidence="1 2" key="1">
    <citation type="submission" date="2018-04" db="EMBL/GenBank/DDBJ databases">
        <title>Cupriavidus necator CR12 genome sequencing and assembly.</title>
        <authorList>
            <person name="Ben Fekih I."/>
            <person name="Mazhar H.S."/>
            <person name="Bello S.K."/>
            <person name="Rensing C."/>
        </authorList>
    </citation>
    <scope>NUCLEOTIDE SEQUENCE [LARGE SCALE GENOMIC DNA]</scope>
    <source>
        <strain evidence="1 2">CR12</strain>
    </source>
</reference>
<proteinExistence type="predicted"/>
<dbReference type="RefSeq" id="WP_114133668.1">
    <property type="nucleotide sequence ID" value="NZ_QDHA01000050.1"/>
</dbReference>
<dbReference type="AlphaFoldDB" id="A0A367PF51"/>
<sequence>MKHEARTPLVAAIRQLLAGSVLTLPVLAFAAGPGGAFQPTQVSATPDRNAGLQAFAQIERVLLHARCLNCHVPDGPLQGDAKRVHFPPVQRGADGKGVPPLQCATCHAIQNSPLAHAPPGLDTDGQPGWHMPPAKMKMSWLGLSGPALCKVLRDTRSNGGRSLAMLEEHMATDHLVAWGWQPGPGRELPPLDKPAFDEQVRQWIRNGAPCDTREPLRTSAGPTRAAADEALLQNLRAIAGSGALTQTTGTSNGSQP</sequence>
<organism evidence="1 2">
    <name type="scientific">Cupriavidus necator</name>
    <name type="common">Alcaligenes eutrophus</name>
    <name type="synonym">Ralstonia eutropha</name>
    <dbReference type="NCBI Taxonomy" id="106590"/>
    <lineage>
        <taxon>Bacteria</taxon>
        <taxon>Pseudomonadati</taxon>
        <taxon>Pseudomonadota</taxon>
        <taxon>Betaproteobacteria</taxon>
        <taxon>Burkholderiales</taxon>
        <taxon>Burkholderiaceae</taxon>
        <taxon>Cupriavidus</taxon>
    </lineage>
</organism>
<gene>
    <name evidence="1" type="ORF">DDK22_21265</name>
</gene>
<dbReference type="InterPro" id="IPR036280">
    <property type="entry name" value="Multihaem_cyt_sf"/>
</dbReference>
<name>A0A367PF51_CUPNE</name>
<evidence type="ECO:0000313" key="1">
    <source>
        <dbReference type="EMBL" id="RCJ06492.1"/>
    </source>
</evidence>
<dbReference type="EMBL" id="QDHA01000050">
    <property type="protein sequence ID" value="RCJ06492.1"/>
    <property type="molecule type" value="Genomic_DNA"/>
</dbReference>
<protein>
    <submittedName>
        <fullName evidence="1">Uncharacterized protein</fullName>
    </submittedName>
</protein>
<evidence type="ECO:0000313" key="2">
    <source>
        <dbReference type="Proteomes" id="UP000253501"/>
    </source>
</evidence>
<dbReference type="SUPFAM" id="SSF48695">
    <property type="entry name" value="Multiheme cytochromes"/>
    <property type="match status" value="1"/>
</dbReference>
<accession>A0A367PF51</accession>
<dbReference type="Proteomes" id="UP000253501">
    <property type="component" value="Unassembled WGS sequence"/>
</dbReference>